<evidence type="ECO:0000313" key="1">
    <source>
        <dbReference type="EMBL" id="TKR81270.1"/>
    </source>
</evidence>
<reference evidence="1" key="2">
    <citation type="journal article" date="2015" name="Genome Biol.">
        <title>Comparative genomics of Steinernema reveals deeply conserved gene regulatory networks.</title>
        <authorList>
            <person name="Dillman A.R."/>
            <person name="Macchietto M."/>
            <person name="Porter C.F."/>
            <person name="Rogers A."/>
            <person name="Williams B."/>
            <person name="Antoshechkin I."/>
            <person name="Lee M.M."/>
            <person name="Goodwin Z."/>
            <person name="Lu X."/>
            <person name="Lewis E.E."/>
            <person name="Goodrich-Blair H."/>
            <person name="Stock S.P."/>
            <person name="Adams B.J."/>
            <person name="Sternberg P.W."/>
            <person name="Mortazavi A."/>
        </authorList>
    </citation>
    <scope>NUCLEOTIDE SEQUENCE [LARGE SCALE GENOMIC DNA]</scope>
    <source>
        <strain evidence="1">ALL</strain>
    </source>
</reference>
<accession>A0A4U5NF34</accession>
<organism evidence="1">
    <name type="scientific">Steinernema carpocapsae</name>
    <name type="common">Entomopathogenic nematode</name>
    <dbReference type="NCBI Taxonomy" id="34508"/>
    <lineage>
        <taxon>Eukaryota</taxon>
        <taxon>Metazoa</taxon>
        <taxon>Ecdysozoa</taxon>
        <taxon>Nematoda</taxon>
        <taxon>Chromadorea</taxon>
        <taxon>Rhabditida</taxon>
        <taxon>Tylenchina</taxon>
        <taxon>Panagrolaimomorpha</taxon>
        <taxon>Strongyloidoidea</taxon>
        <taxon>Steinernematidae</taxon>
        <taxon>Steinernema</taxon>
    </lineage>
</organism>
<sequence>MVYPGNQKSSVVTLDVVGNVSIENIPVCLGTMVGWKQYLMLLSTFLDKLTLRGSLKPEFLSDCFSPKRCCFETPGLSSPSSYGVVMDHSCLYKQGWFALCASNVL</sequence>
<reference evidence="1" key="3">
    <citation type="journal article" date="2019" name="G3 (Bethesda)">
        <title>Hybrid Assembly of the Genome of the Entomopathogenic Nematode Steinernema carpocapsae Identifies the X-Chromosome.</title>
        <authorList>
            <person name="Serra L."/>
            <person name="Macchietto M."/>
            <person name="Macias-Munoz A."/>
            <person name="McGill C.J."/>
            <person name="Rodriguez I.M."/>
            <person name="Rodriguez B."/>
            <person name="Murad R."/>
            <person name="Mortazavi A."/>
        </authorList>
    </citation>
    <scope>NUCLEOTIDE SEQUENCE</scope>
    <source>
        <strain evidence="1">ALL</strain>
    </source>
</reference>
<protein>
    <submittedName>
        <fullName evidence="1">Uncharacterized protein</fullName>
    </submittedName>
</protein>
<gene>
    <name evidence="1" type="ORF">L596_015171</name>
</gene>
<dbReference type="AlphaFoldDB" id="A0A4U5NF34"/>
<reference evidence="1" key="1">
    <citation type="submission" date="2013-11" db="EMBL/GenBank/DDBJ databases">
        <authorList>
            <person name="Sternberg P."/>
            <person name="Dillman A."/>
            <person name="Macchietto M."/>
        </authorList>
    </citation>
    <scope>NUCLEOTIDE SEQUENCE</scope>
    <source>
        <strain evidence="1">ALL</strain>
    </source>
</reference>
<dbReference type="EMBL" id="AZBU02000004">
    <property type="protein sequence ID" value="TKR81270.1"/>
    <property type="molecule type" value="Genomic_DNA"/>
</dbReference>
<name>A0A4U5NF34_STECR</name>
<proteinExistence type="predicted"/>
<comment type="caution">
    <text evidence="1">The sequence shown here is derived from an EMBL/GenBank/DDBJ whole genome shotgun (WGS) entry which is preliminary data.</text>
</comment>